<dbReference type="EMBL" id="JFHN01000045">
    <property type="protein sequence ID" value="EXU75638.1"/>
    <property type="molecule type" value="Genomic_DNA"/>
</dbReference>
<keyword evidence="3" id="KW-0732">Signal</keyword>
<dbReference type="PANTHER" id="PTHR30158">
    <property type="entry name" value="ACRA/E-RELATED COMPONENT OF DRUG EFFLUX TRANSPORTER"/>
    <property type="match status" value="1"/>
</dbReference>
<dbReference type="InterPro" id="IPR058627">
    <property type="entry name" value="MdtA-like_C"/>
</dbReference>
<evidence type="ECO:0000259" key="4">
    <source>
        <dbReference type="Pfam" id="PF25876"/>
    </source>
</evidence>
<evidence type="ECO:0000259" key="5">
    <source>
        <dbReference type="Pfam" id="PF25917"/>
    </source>
</evidence>
<dbReference type="Gene3D" id="1.10.287.470">
    <property type="entry name" value="Helix hairpin bin"/>
    <property type="match status" value="1"/>
</dbReference>
<name>A0A014N8E1_9GAMM</name>
<feature type="domain" description="Multidrug resistance protein MdtA-like beta-barrel" evidence="6">
    <location>
        <begin position="211"/>
        <end position="300"/>
    </location>
</feature>
<feature type="chain" id="PRO_5001473964" evidence="3">
    <location>
        <begin position="24"/>
        <end position="390"/>
    </location>
</feature>
<dbReference type="GO" id="GO:0046677">
    <property type="term" value="P:response to antibiotic"/>
    <property type="evidence" value="ECO:0007669"/>
    <property type="project" value="TreeGrafter"/>
</dbReference>
<dbReference type="GO" id="GO:0022857">
    <property type="term" value="F:transmembrane transporter activity"/>
    <property type="evidence" value="ECO:0007669"/>
    <property type="project" value="InterPro"/>
</dbReference>
<dbReference type="GO" id="GO:0005886">
    <property type="term" value="C:plasma membrane"/>
    <property type="evidence" value="ECO:0007669"/>
    <property type="project" value="UniProtKB-SubCell"/>
</dbReference>
<comment type="subcellular location">
    <subcellularLocation>
        <location evidence="1">Cell inner membrane</location>
        <topology evidence="1">Lipid-anchor</topology>
    </subcellularLocation>
</comment>
<accession>A0A014N8E1</accession>
<feature type="domain" description="Multidrug resistance protein MdtA-like barrel-sandwich hybrid" evidence="5">
    <location>
        <begin position="64"/>
        <end position="207"/>
    </location>
</feature>
<dbReference type="Pfam" id="PF25944">
    <property type="entry name" value="Beta-barrel_RND"/>
    <property type="match status" value="1"/>
</dbReference>
<evidence type="ECO:0000313" key="8">
    <source>
        <dbReference type="EMBL" id="EXU75638.1"/>
    </source>
</evidence>
<dbReference type="AlphaFoldDB" id="A0A014N8E1"/>
<organism evidence="8 9">
    <name type="scientific">Erwinia mallotivora</name>
    <dbReference type="NCBI Taxonomy" id="69222"/>
    <lineage>
        <taxon>Bacteria</taxon>
        <taxon>Pseudomonadati</taxon>
        <taxon>Pseudomonadota</taxon>
        <taxon>Gammaproteobacteria</taxon>
        <taxon>Enterobacterales</taxon>
        <taxon>Erwiniaceae</taxon>
        <taxon>Erwinia</taxon>
    </lineage>
</organism>
<comment type="similarity">
    <text evidence="2">Belongs to the membrane fusion protein (MFP) (TC 8.A.1) family.</text>
</comment>
<reference evidence="8 9" key="1">
    <citation type="submission" date="2014-02" db="EMBL/GenBank/DDBJ databases">
        <title>Draft genome of Erwinia mallotivora strain BT-MARDI, a papaya dieback pathogen.</title>
        <authorList>
            <person name="Redzuan R."/>
            <person name="Abu Bakar N."/>
            <person name="Badrun R."/>
            <person name="Mohd Raih M.F."/>
            <person name="Rozano L."/>
            <person name="Mat Amin N."/>
        </authorList>
    </citation>
    <scope>NUCLEOTIDE SEQUENCE [LARGE SCALE GENOMIC DNA]</scope>
    <source>
        <strain evidence="8 9">BT-MARDI</strain>
    </source>
</reference>
<dbReference type="FunFam" id="2.40.420.20:FF:000001">
    <property type="entry name" value="Efflux RND transporter periplasmic adaptor subunit"/>
    <property type="match status" value="1"/>
</dbReference>
<evidence type="ECO:0000313" key="9">
    <source>
        <dbReference type="Proteomes" id="UP000019918"/>
    </source>
</evidence>
<dbReference type="InterPro" id="IPR058626">
    <property type="entry name" value="MdtA-like_b-barrel"/>
</dbReference>
<feature type="domain" description="Multidrug resistance protein MdtA-like C-terminal permuted SH3" evidence="7">
    <location>
        <begin position="305"/>
        <end position="366"/>
    </location>
</feature>
<keyword evidence="9" id="KW-1185">Reference proteome</keyword>
<dbReference type="NCBIfam" id="TIGR01730">
    <property type="entry name" value="RND_mfp"/>
    <property type="match status" value="1"/>
</dbReference>
<dbReference type="SUPFAM" id="SSF111369">
    <property type="entry name" value="HlyD-like secretion proteins"/>
    <property type="match status" value="1"/>
</dbReference>
<proteinExistence type="inferred from homology"/>
<dbReference type="RefSeq" id="WP_034937137.1">
    <property type="nucleotide sequence ID" value="NZ_JFHN01000045.1"/>
</dbReference>
<evidence type="ECO:0000259" key="7">
    <source>
        <dbReference type="Pfam" id="PF25967"/>
    </source>
</evidence>
<dbReference type="InterPro" id="IPR006143">
    <property type="entry name" value="RND_pump_MFP"/>
</dbReference>
<protein>
    <submittedName>
        <fullName evidence="8">Multidrug transporter</fullName>
    </submittedName>
</protein>
<evidence type="ECO:0000256" key="2">
    <source>
        <dbReference type="ARBA" id="ARBA00009477"/>
    </source>
</evidence>
<dbReference type="Pfam" id="PF25876">
    <property type="entry name" value="HH_MFP_RND"/>
    <property type="match status" value="1"/>
</dbReference>
<dbReference type="PATRIC" id="fig|69222.5.peg.2251"/>
<dbReference type="Gene3D" id="2.40.30.170">
    <property type="match status" value="1"/>
</dbReference>
<dbReference type="InterPro" id="IPR058624">
    <property type="entry name" value="MdtA-like_HH"/>
</dbReference>
<dbReference type="Gene3D" id="2.40.420.20">
    <property type="match status" value="1"/>
</dbReference>
<feature type="domain" description="Multidrug resistance protein MdtA-like alpha-helical hairpin" evidence="4">
    <location>
        <begin position="105"/>
        <end position="174"/>
    </location>
</feature>
<dbReference type="STRING" id="69222.BG55_10840"/>
<evidence type="ECO:0000259" key="6">
    <source>
        <dbReference type="Pfam" id="PF25944"/>
    </source>
</evidence>
<sequence length="390" mass="41355">MPKNVAIKPLALLCALVISTLTGCDQSSEPTAQAQDAPEVKVLTLVSQDLPVITELPGRTSAFRVAQVRPQVSGIILKRAFTEGSDVVAGQTLYQIDPAPFRASYDNASAAVSEAQARAQIARVTLNRYRSLTGNQYVSRQDFDQAQATVAQTQAAVAVAEAARETARINLGWSTITAPVSGRIGRSSVTEGALVQSAQSDALATVQQLDPLYVDVTQSEQAFMHLQQELAAGRLQQQTDKVRVSVVTGNGVLFPHPGTLAFSDVTVDQTTGSITLRAVIPNPDHQLLPGMFVRARLEEGRDPGALLIPQQAVTRTPRGDASTMVVDSDNRVSVRAIQVSQAVGDKWRVTAGLRAGERVIISGLQRARPGMTVKPVAASDSSSPSTGTAD</sequence>
<evidence type="ECO:0000256" key="1">
    <source>
        <dbReference type="ARBA" id="ARBA00004519"/>
    </source>
</evidence>
<dbReference type="Pfam" id="PF25917">
    <property type="entry name" value="BSH_RND"/>
    <property type="match status" value="1"/>
</dbReference>
<dbReference type="InterPro" id="IPR058625">
    <property type="entry name" value="MdtA-like_BSH"/>
</dbReference>
<dbReference type="Proteomes" id="UP000019918">
    <property type="component" value="Unassembled WGS sequence"/>
</dbReference>
<dbReference type="Pfam" id="PF25967">
    <property type="entry name" value="RND-MFP_C"/>
    <property type="match status" value="1"/>
</dbReference>
<dbReference type="Gene3D" id="2.40.50.100">
    <property type="match status" value="1"/>
</dbReference>
<comment type="caution">
    <text evidence="8">The sequence shown here is derived from an EMBL/GenBank/DDBJ whole genome shotgun (WGS) entry which is preliminary data.</text>
</comment>
<dbReference type="PANTHER" id="PTHR30158:SF3">
    <property type="entry name" value="MULTIDRUG EFFLUX PUMP SUBUNIT ACRA-RELATED"/>
    <property type="match status" value="1"/>
</dbReference>
<gene>
    <name evidence="8" type="ORF">BG55_10840</name>
</gene>
<evidence type="ECO:0000256" key="3">
    <source>
        <dbReference type="SAM" id="SignalP"/>
    </source>
</evidence>
<dbReference type="OrthoDB" id="9800613at2"/>
<feature type="signal peptide" evidence="3">
    <location>
        <begin position="1"/>
        <end position="23"/>
    </location>
</feature>
<dbReference type="PROSITE" id="PS51257">
    <property type="entry name" value="PROKAR_LIPOPROTEIN"/>
    <property type="match status" value="1"/>
</dbReference>